<sequence>MQREFSSRHLSSFLLLRNQAEQRILGALKSIERLTEEREQDDGGINKKNRELDRDWKLLKLTWVLVRLNFVFCYIKSRIVDKKTTTIS</sequence>
<name>A0A8J2JFG7_9HEXA</name>
<accession>A0A8J2JFG7</accession>
<comment type="caution">
    <text evidence="1">The sequence shown here is derived from an EMBL/GenBank/DDBJ whole genome shotgun (WGS) entry which is preliminary data.</text>
</comment>
<organism evidence="1 2">
    <name type="scientific">Allacma fusca</name>
    <dbReference type="NCBI Taxonomy" id="39272"/>
    <lineage>
        <taxon>Eukaryota</taxon>
        <taxon>Metazoa</taxon>
        <taxon>Ecdysozoa</taxon>
        <taxon>Arthropoda</taxon>
        <taxon>Hexapoda</taxon>
        <taxon>Collembola</taxon>
        <taxon>Symphypleona</taxon>
        <taxon>Sminthuridae</taxon>
        <taxon>Allacma</taxon>
    </lineage>
</organism>
<protein>
    <submittedName>
        <fullName evidence="1">Uncharacterized protein</fullName>
    </submittedName>
</protein>
<keyword evidence="2" id="KW-1185">Reference proteome</keyword>
<reference evidence="1" key="1">
    <citation type="submission" date="2021-06" db="EMBL/GenBank/DDBJ databases">
        <authorList>
            <person name="Hodson N. C."/>
            <person name="Mongue J. A."/>
            <person name="Jaron S. K."/>
        </authorList>
    </citation>
    <scope>NUCLEOTIDE SEQUENCE</scope>
</reference>
<evidence type="ECO:0000313" key="2">
    <source>
        <dbReference type="Proteomes" id="UP000708208"/>
    </source>
</evidence>
<dbReference type="EMBL" id="CAJVCH010042481">
    <property type="protein sequence ID" value="CAG7716967.1"/>
    <property type="molecule type" value="Genomic_DNA"/>
</dbReference>
<dbReference type="Proteomes" id="UP000708208">
    <property type="component" value="Unassembled WGS sequence"/>
</dbReference>
<proteinExistence type="predicted"/>
<dbReference type="AlphaFoldDB" id="A0A8J2JFG7"/>
<evidence type="ECO:0000313" key="1">
    <source>
        <dbReference type="EMBL" id="CAG7716967.1"/>
    </source>
</evidence>
<gene>
    <name evidence="1" type="ORF">AFUS01_LOCUS6446</name>
</gene>